<keyword evidence="2" id="KW-1185">Reference proteome</keyword>
<sequence length="144" mass="15448">MGADAGYRTYQISPLHLPLEKCLKSGGFGPAAITLFHWGHRGENSSSSSLVPGSFCTRFTFSNRVLSPTSSCVGNTEAQPHRAQGFALSLLSARRIVQGTLPAQALEHVRTAPEPAALMGEEGCLEVIPPVFLLSNFAMFVMNK</sequence>
<protein>
    <submittedName>
        <fullName evidence="1">Uncharacterized protein</fullName>
    </submittedName>
</protein>
<dbReference type="Proteomes" id="UP000016666">
    <property type="component" value="Chromosome 11"/>
</dbReference>
<reference evidence="1 2" key="1">
    <citation type="submission" date="2017-10" db="EMBL/GenBank/DDBJ databases">
        <title>A new Pekin duck reference genome.</title>
        <authorList>
            <person name="Hou Z.-C."/>
            <person name="Zhou Z.-K."/>
            <person name="Zhu F."/>
            <person name="Hou S.-S."/>
        </authorList>
    </citation>
    <scope>NUCLEOTIDE SEQUENCE [LARGE SCALE GENOMIC DNA]</scope>
</reference>
<dbReference type="Ensembl" id="ENSAPLT00000026908.1">
    <property type="protein sequence ID" value="ENSAPLP00000031531.1"/>
    <property type="gene ID" value="ENSAPLG00000020089.1"/>
</dbReference>
<accession>A0A493U086</accession>
<evidence type="ECO:0000313" key="2">
    <source>
        <dbReference type="Proteomes" id="UP000016666"/>
    </source>
</evidence>
<evidence type="ECO:0000313" key="1">
    <source>
        <dbReference type="Ensembl" id="ENSAPLP00000031531.1"/>
    </source>
</evidence>
<name>A0A493U086_ANAPP</name>
<organism evidence="1 2">
    <name type="scientific">Anas platyrhynchos platyrhynchos</name>
    <name type="common">Northern mallard</name>
    <dbReference type="NCBI Taxonomy" id="8840"/>
    <lineage>
        <taxon>Eukaryota</taxon>
        <taxon>Metazoa</taxon>
        <taxon>Chordata</taxon>
        <taxon>Craniata</taxon>
        <taxon>Vertebrata</taxon>
        <taxon>Euteleostomi</taxon>
        <taxon>Archelosauria</taxon>
        <taxon>Archosauria</taxon>
        <taxon>Dinosauria</taxon>
        <taxon>Saurischia</taxon>
        <taxon>Theropoda</taxon>
        <taxon>Coelurosauria</taxon>
        <taxon>Aves</taxon>
        <taxon>Neognathae</taxon>
        <taxon>Galloanserae</taxon>
        <taxon>Anseriformes</taxon>
        <taxon>Anatidae</taxon>
        <taxon>Anatinae</taxon>
        <taxon>Anas</taxon>
    </lineage>
</organism>
<dbReference type="AlphaFoldDB" id="A0A493U086"/>
<proteinExistence type="predicted"/>
<reference evidence="1" key="3">
    <citation type="submission" date="2025-09" db="UniProtKB">
        <authorList>
            <consortium name="Ensembl"/>
        </authorList>
    </citation>
    <scope>IDENTIFICATION</scope>
</reference>
<reference evidence="1" key="2">
    <citation type="submission" date="2025-08" db="UniProtKB">
        <authorList>
            <consortium name="Ensembl"/>
        </authorList>
    </citation>
    <scope>IDENTIFICATION</scope>
</reference>